<comment type="caution">
    <text evidence="1">The sequence shown here is derived from an EMBL/GenBank/DDBJ whole genome shotgun (WGS) entry which is preliminary data.</text>
</comment>
<sequence>VSWGSLGVAWGCFGEVEVGKGGKSVIWEGSDATFTGGGGDMMEKLGQSRQERGESIMHFKFKTINFPMKIHSQYVTSDFNPDNDMITPTNTPTKKSISEIQLCVIEVNDDFSVQLSSNKFNKVIKKEKLA</sequence>
<gene>
    <name evidence="1" type="ORF">HAX54_021595</name>
</gene>
<reference evidence="1 2" key="1">
    <citation type="journal article" date="2021" name="BMC Genomics">
        <title>Datura genome reveals duplications of psychoactive alkaloid biosynthetic genes and high mutation rate following tissue culture.</title>
        <authorList>
            <person name="Rajewski A."/>
            <person name="Carter-House D."/>
            <person name="Stajich J."/>
            <person name="Litt A."/>
        </authorList>
    </citation>
    <scope>NUCLEOTIDE SEQUENCE [LARGE SCALE GENOMIC DNA]</scope>
    <source>
        <strain evidence="1">AR-01</strain>
    </source>
</reference>
<proteinExistence type="predicted"/>
<dbReference type="EMBL" id="JACEIK010025943">
    <property type="protein sequence ID" value="MCE5166544.1"/>
    <property type="molecule type" value="Genomic_DNA"/>
</dbReference>
<feature type="non-terminal residue" evidence="1">
    <location>
        <position position="1"/>
    </location>
</feature>
<name>A0ABS8Y5S5_DATST</name>
<protein>
    <submittedName>
        <fullName evidence="1">Uncharacterized protein</fullName>
    </submittedName>
</protein>
<evidence type="ECO:0000313" key="1">
    <source>
        <dbReference type="EMBL" id="MCE5166544.1"/>
    </source>
</evidence>
<evidence type="ECO:0000313" key="2">
    <source>
        <dbReference type="Proteomes" id="UP000823775"/>
    </source>
</evidence>
<keyword evidence="2" id="KW-1185">Reference proteome</keyword>
<organism evidence="1 2">
    <name type="scientific">Datura stramonium</name>
    <name type="common">Jimsonweed</name>
    <name type="synonym">Common thornapple</name>
    <dbReference type="NCBI Taxonomy" id="4076"/>
    <lineage>
        <taxon>Eukaryota</taxon>
        <taxon>Viridiplantae</taxon>
        <taxon>Streptophyta</taxon>
        <taxon>Embryophyta</taxon>
        <taxon>Tracheophyta</taxon>
        <taxon>Spermatophyta</taxon>
        <taxon>Magnoliopsida</taxon>
        <taxon>eudicotyledons</taxon>
        <taxon>Gunneridae</taxon>
        <taxon>Pentapetalae</taxon>
        <taxon>asterids</taxon>
        <taxon>lamiids</taxon>
        <taxon>Solanales</taxon>
        <taxon>Solanaceae</taxon>
        <taxon>Solanoideae</taxon>
        <taxon>Datureae</taxon>
        <taxon>Datura</taxon>
    </lineage>
</organism>
<dbReference type="Proteomes" id="UP000823775">
    <property type="component" value="Unassembled WGS sequence"/>
</dbReference>
<accession>A0ABS8Y5S5</accession>